<dbReference type="EMBL" id="JAFJMO010000016">
    <property type="protein sequence ID" value="KAJ8254187.1"/>
    <property type="molecule type" value="Genomic_DNA"/>
</dbReference>
<feature type="compositionally biased region" description="Pro residues" evidence="1">
    <location>
        <begin position="126"/>
        <end position="138"/>
    </location>
</feature>
<sequence>MAGDVPEDRLEPPGLPSAALVSRLCEDDGQKPHIPDFNHWIGTATGNTQAVGLPMWARANGVGLGGALNAREEDEEDVLTSILRDRSHIEETLRLVSEEPAGDFADTRSLFPTPPQAFLSLSPLSIPQPPQALQPPAFPSHLRHEISGT</sequence>
<keyword evidence="3" id="KW-1185">Reference proteome</keyword>
<comment type="caution">
    <text evidence="2">The sequence shown here is derived from an EMBL/GenBank/DDBJ whole genome shotgun (WGS) entry which is preliminary data.</text>
</comment>
<evidence type="ECO:0000313" key="2">
    <source>
        <dbReference type="EMBL" id="KAJ8254187.1"/>
    </source>
</evidence>
<evidence type="ECO:0000313" key="3">
    <source>
        <dbReference type="Proteomes" id="UP001152803"/>
    </source>
</evidence>
<dbReference type="OrthoDB" id="422720at2759"/>
<proteinExistence type="predicted"/>
<organism evidence="2 3">
    <name type="scientific">Conger conger</name>
    <name type="common">Conger eel</name>
    <name type="synonym">Muraena conger</name>
    <dbReference type="NCBI Taxonomy" id="82655"/>
    <lineage>
        <taxon>Eukaryota</taxon>
        <taxon>Metazoa</taxon>
        <taxon>Chordata</taxon>
        <taxon>Craniata</taxon>
        <taxon>Vertebrata</taxon>
        <taxon>Euteleostomi</taxon>
        <taxon>Actinopterygii</taxon>
        <taxon>Neopterygii</taxon>
        <taxon>Teleostei</taxon>
        <taxon>Anguilliformes</taxon>
        <taxon>Congridae</taxon>
        <taxon>Conger</taxon>
    </lineage>
</organism>
<name>A0A9Q1D0Q4_CONCO</name>
<evidence type="ECO:0000256" key="1">
    <source>
        <dbReference type="SAM" id="MobiDB-lite"/>
    </source>
</evidence>
<feature type="region of interest" description="Disordered" evidence="1">
    <location>
        <begin position="121"/>
        <end position="149"/>
    </location>
</feature>
<protein>
    <submittedName>
        <fullName evidence="2">Uncharacterized protein</fullName>
    </submittedName>
</protein>
<dbReference type="Proteomes" id="UP001152803">
    <property type="component" value="Unassembled WGS sequence"/>
</dbReference>
<dbReference type="AlphaFoldDB" id="A0A9Q1D0Q4"/>
<gene>
    <name evidence="2" type="ORF">COCON_G00207990</name>
</gene>
<reference evidence="2" key="1">
    <citation type="journal article" date="2023" name="Science">
        <title>Genome structures resolve the early diversification of teleost fishes.</title>
        <authorList>
            <person name="Parey E."/>
            <person name="Louis A."/>
            <person name="Montfort J."/>
            <person name="Bouchez O."/>
            <person name="Roques C."/>
            <person name="Iampietro C."/>
            <person name="Lluch J."/>
            <person name="Castinel A."/>
            <person name="Donnadieu C."/>
            <person name="Desvignes T."/>
            <person name="Floi Bucao C."/>
            <person name="Jouanno E."/>
            <person name="Wen M."/>
            <person name="Mejri S."/>
            <person name="Dirks R."/>
            <person name="Jansen H."/>
            <person name="Henkel C."/>
            <person name="Chen W.J."/>
            <person name="Zahm M."/>
            <person name="Cabau C."/>
            <person name="Klopp C."/>
            <person name="Thompson A.W."/>
            <person name="Robinson-Rechavi M."/>
            <person name="Braasch I."/>
            <person name="Lecointre G."/>
            <person name="Bobe J."/>
            <person name="Postlethwait J.H."/>
            <person name="Berthelot C."/>
            <person name="Roest Crollius H."/>
            <person name="Guiguen Y."/>
        </authorList>
    </citation>
    <scope>NUCLEOTIDE SEQUENCE</scope>
    <source>
        <strain evidence="2">Concon-B</strain>
    </source>
</reference>
<accession>A0A9Q1D0Q4</accession>